<dbReference type="GO" id="GO:0005737">
    <property type="term" value="C:cytoplasm"/>
    <property type="evidence" value="ECO:0007669"/>
    <property type="project" value="TreeGrafter"/>
</dbReference>
<keyword evidence="1" id="KW-0433">Leucine-rich repeat</keyword>
<evidence type="ECO:0000313" key="4">
    <source>
        <dbReference type="EMBL" id="CUF24668.1"/>
    </source>
</evidence>
<dbReference type="PANTHER" id="PTHR15454:SF56">
    <property type="entry name" value="PROTEIN PHOSPHATASE 1 REGULATORY SUBUNIT 7-RELATED"/>
    <property type="match status" value="1"/>
</dbReference>
<name>A0A0S4IQF1_BODSA</name>
<gene>
    <name evidence="4" type="ORF">BSAL_60585</name>
</gene>
<keyword evidence="5" id="KW-1185">Reference proteome</keyword>
<organism evidence="4 5">
    <name type="scientific">Bodo saltans</name>
    <name type="common">Flagellated protozoan</name>
    <dbReference type="NCBI Taxonomy" id="75058"/>
    <lineage>
        <taxon>Eukaryota</taxon>
        <taxon>Discoba</taxon>
        <taxon>Euglenozoa</taxon>
        <taxon>Kinetoplastea</taxon>
        <taxon>Metakinetoplastina</taxon>
        <taxon>Eubodonida</taxon>
        <taxon>Bodonidae</taxon>
        <taxon>Bodo</taxon>
    </lineage>
</organism>
<dbReference type="OrthoDB" id="266138at2759"/>
<dbReference type="InterPro" id="IPR032675">
    <property type="entry name" value="LRR_dom_sf"/>
</dbReference>
<dbReference type="OMA" id="HYATWEV"/>
<feature type="region of interest" description="Disordered" evidence="3">
    <location>
        <begin position="604"/>
        <end position="633"/>
    </location>
</feature>
<dbReference type="SUPFAM" id="SSF52058">
    <property type="entry name" value="L domain-like"/>
    <property type="match status" value="1"/>
</dbReference>
<protein>
    <recommendedName>
        <fullName evidence="6">Leucine-rich repeat protein</fullName>
    </recommendedName>
</protein>
<dbReference type="SMART" id="SM00369">
    <property type="entry name" value="LRR_TYP"/>
    <property type="match status" value="4"/>
</dbReference>
<evidence type="ECO:0000256" key="1">
    <source>
        <dbReference type="ARBA" id="ARBA00022614"/>
    </source>
</evidence>
<dbReference type="PROSITE" id="PS50096">
    <property type="entry name" value="IQ"/>
    <property type="match status" value="1"/>
</dbReference>
<evidence type="ECO:0000256" key="3">
    <source>
        <dbReference type="SAM" id="MobiDB-lite"/>
    </source>
</evidence>
<dbReference type="VEuPathDB" id="TriTrypDB:BSAL_60585"/>
<dbReference type="PANTHER" id="PTHR15454">
    <property type="entry name" value="NISCHARIN RELATED"/>
    <property type="match status" value="1"/>
</dbReference>
<dbReference type="EMBL" id="CYKH01000275">
    <property type="protein sequence ID" value="CUF24668.1"/>
    <property type="molecule type" value="Genomic_DNA"/>
</dbReference>
<dbReference type="AlphaFoldDB" id="A0A0S4IQF1"/>
<reference evidence="5" key="1">
    <citation type="submission" date="2015-09" db="EMBL/GenBank/DDBJ databases">
        <authorList>
            <consortium name="Pathogen Informatics"/>
        </authorList>
    </citation>
    <scope>NUCLEOTIDE SEQUENCE [LARGE SCALE GENOMIC DNA]</scope>
    <source>
        <strain evidence="5">Lake Konstanz</strain>
    </source>
</reference>
<sequence length="692" mass="77232">MFVQSQQSSSEATNAGKSIFEAERLRIAPYVKSLDLSSNSIAKLDVDALMETFPSLSTILVSSNQLGGIDSFKPSCSFPTVTQLDISANQLSQARLGLFPNLRKIYCFTNKLVDFNAITNGATCLHEIEMSRNAITSLNGATQLPILGTLDLSRNQLTSIDELRSAILLQKLFLSCNKISQFPTSGCLLFLRQLFLNENALTEIPECIAWLPLLSDLHLESNAIRSLAGLKTCQQLVTLKMAFNQLRNGVDDIRPLAACKRLRSLSLNDNPMMLIPSVNKEVELFVLVTFPLLREWNTDTVSKVKVERAHRFYQLTDGSFTFGLAGMTMFDGNLTTFPAINRFTTALAMRNAAQPSASPAVKSALSKVPLAFAQDAMFDRLQKDYDGLKLSAHRKYQLALSLEENFKTRLKERGGYLLGTLFMQSDTIEQRNYVASLQQSQKHLEALRETVSLDTHMNTHMVSQSYERRAKAHKEAKAKQRLSEWVVGRLLIRKAVAELEILREASEIGRMRRVLKAVLKIQPLMRGALIRKRLRAVRQMADDDDDDEFQKVSFDLPDHRPLGFSNFNSLLQGAMLSHPQAPQFTMKSLALSAAPLDTFGRVSSAPTMTSDMDHQRPQSHPVPPRGGSTSQVDTFTPTKSARTKLDDEWGSALADQLRKKQAKMNKAQQSAMQKVRLTDPLLAKKLMSGSKN</sequence>
<evidence type="ECO:0008006" key="6">
    <source>
        <dbReference type="Google" id="ProtNLM"/>
    </source>
</evidence>
<evidence type="ECO:0000313" key="5">
    <source>
        <dbReference type="Proteomes" id="UP000051952"/>
    </source>
</evidence>
<evidence type="ECO:0000256" key="2">
    <source>
        <dbReference type="ARBA" id="ARBA00022737"/>
    </source>
</evidence>
<accession>A0A0S4IQF1</accession>
<dbReference type="Proteomes" id="UP000051952">
    <property type="component" value="Unassembled WGS sequence"/>
</dbReference>
<dbReference type="PROSITE" id="PS51450">
    <property type="entry name" value="LRR"/>
    <property type="match status" value="2"/>
</dbReference>
<proteinExistence type="predicted"/>
<dbReference type="InterPro" id="IPR001611">
    <property type="entry name" value="Leu-rich_rpt"/>
</dbReference>
<keyword evidence="2" id="KW-0677">Repeat</keyword>
<dbReference type="Gene3D" id="3.80.10.10">
    <property type="entry name" value="Ribonuclease Inhibitor"/>
    <property type="match status" value="2"/>
</dbReference>
<dbReference type="InterPro" id="IPR003591">
    <property type="entry name" value="Leu-rich_rpt_typical-subtyp"/>
</dbReference>